<evidence type="ECO:0000313" key="3">
    <source>
        <dbReference type="Proteomes" id="UP000429523"/>
    </source>
</evidence>
<dbReference type="EMBL" id="QXGF01000425">
    <property type="protein sequence ID" value="KAE8940437.1"/>
    <property type="molecule type" value="Genomic_DNA"/>
</dbReference>
<evidence type="ECO:0000313" key="2">
    <source>
        <dbReference type="EMBL" id="KAE8940437.1"/>
    </source>
</evidence>
<proteinExistence type="predicted"/>
<sequence length="521" mass="56690">MRRSCRSHAQHDEDEDDDERVVYYDLDADSHTRNLLLSPVAESAPRSAPQASADAQIFPRQQPPLFSLDDSGDEAEETEEQENPFATLIQQQQAAKPAQDEAAGDRGNSFLQVSATATSEDDAAGQSRGRVDISTNNSVGRPILKRRQEVKGFNAQVTTKKKLGFESADSRPTRWSTQKPSAADTKNRRKSLGAIQKRRSQLEAASAKRRKSMSPSLSGPRTAQLTSNLDDSVDGSSAAPKRKSLSDVLQRATMLSQQQSTANDESLLSQTPATDPTDGDAILDTEHQMRTEPFAPQIFSPSKPVPAAGAISRKSKADGLISKVRGSIGDALRKAIRKSNRDLTLLRSRGQHLLPQQSNHSSSKGTVGAIESIQERGHIVVCLQQISVGTSQVAAYQCRVHEVAAKMEKDTAASLATNSVVLEALFQPQTAEYLKLSPGKLVKIYEPLHVVPEHMAAGSTTKPRWMQGGHAIEVRSTKNTGLLRVFGRSRDAGDCRCFLAHPGKYLPLPQSLVLLHLRNAC</sequence>
<feature type="compositionally biased region" description="Polar residues" evidence="1">
    <location>
        <begin position="109"/>
        <end position="118"/>
    </location>
</feature>
<gene>
    <name evidence="2" type="ORF">PF009_g9761</name>
</gene>
<feature type="compositionally biased region" description="Polar residues" evidence="1">
    <location>
        <begin position="213"/>
        <end position="230"/>
    </location>
</feature>
<feature type="compositionally biased region" description="Basic residues" evidence="1">
    <location>
        <begin position="187"/>
        <end position="199"/>
    </location>
</feature>
<feature type="region of interest" description="Disordered" evidence="1">
    <location>
        <begin position="1"/>
        <end position="20"/>
    </location>
</feature>
<dbReference type="AlphaFoldDB" id="A0A6A3F7S8"/>
<dbReference type="Proteomes" id="UP000429523">
    <property type="component" value="Unassembled WGS sequence"/>
</dbReference>
<feature type="compositionally biased region" description="Acidic residues" evidence="1">
    <location>
        <begin position="70"/>
        <end position="82"/>
    </location>
</feature>
<accession>A0A6A3F7S8</accession>
<reference evidence="2 3" key="1">
    <citation type="submission" date="2018-08" db="EMBL/GenBank/DDBJ databases">
        <title>Genomic investigation of the strawberry pathogen Phytophthora fragariae indicates pathogenicity is determined by transcriptional variation in three key races.</title>
        <authorList>
            <person name="Adams T.M."/>
            <person name="Armitage A.D."/>
            <person name="Sobczyk M.K."/>
            <person name="Bates H.J."/>
            <person name="Dunwell J.M."/>
            <person name="Nellist C.F."/>
            <person name="Harrison R.J."/>
        </authorList>
    </citation>
    <scope>NUCLEOTIDE SEQUENCE [LARGE SCALE GENOMIC DNA]</scope>
    <source>
        <strain evidence="2 3">NOV-9</strain>
    </source>
</reference>
<protein>
    <submittedName>
        <fullName evidence="2">Uncharacterized protein</fullName>
    </submittedName>
</protein>
<organism evidence="2 3">
    <name type="scientific">Phytophthora fragariae</name>
    <dbReference type="NCBI Taxonomy" id="53985"/>
    <lineage>
        <taxon>Eukaryota</taxon>
        <taxon>Sar</taxon>
        <taxon>Stramenopiles</taxon>
        <taxon>Oomycota</taxon>
        <taxon>Peronosporomycetes</taxon>
        <taxon>Peronosporales</taxon>
        <taxon>Peronosporaceae</taxon>
        <taxon>Phytophthora</taxon>
    </lineage>
</organism>
<evidence type="ECO:0000256" key="1">
    <source>
        <dbReference type="SAM" id="MobiDB-lite"/>
    </source>
</evidence>
<feature type="region of interest" description="Disordered" evidence="1">
    <location>
        <begin position="37"/>
        <end position="281"/>
    </location>
</feature>
<feature type="region of interest" description="Disordered" evidence="1">
    <location>
        <begin position="296"/>
        <end position="316"/>
    </location>
</feature>
<feature type="compositionally biased region" description="Polar residues" evidence="1">
    <location>
        <begin position="253"/>
        <end position="274"/>
    </location>
</feature>
<comment type="caution">
    <text evidence="2">The sequence shown here is derived from an EMBL/GenBank/DDBJ whole genome shotgun (WGS) entry which is preliminary data.</text>
</comment>
<name>A0A6A3F7S8_9STRA</name>